<name>A0A0V1ERF0_TRIPS</name>
<dbReference type="EMBL" id="JYDR01000012">
    <property type="protein sequence ID" value="KRY76317.1"/>
    <property type="molecule type" value="Genomic_DNA"/>
</dbReference>
<comment type="caution">
    <text evidence="2">The sequence shown here is derived from an EMBL/GenBank/DDBJ whole genome shotgun (WGS) entry which is preliminary data.</text>
</comment>
<accession>A0A0V1ERF0</accession>
<dbReference type="GO" id="GO:0005634">
    <property type="term" value="C:nucleus"/>
    <property type="evidence" value="ECO:0007669"/>
    <property type="project" value="TreeGrafter"/>
</dbReference>
<dbReference type="GO" id="GO:0007141">
    <property type="term" value="P:male meiosis I"/>
    <property type="evidence" value="ECO:0007669"/>
    <property type="project" value="TreeGrafter"/>
</dbReference>
<dbReference type="AlphaFoldDB" id="A0A0V1ERF0"/>
<dbReference type="GO" id="GO:0005737">
    <property type="term" value="C:cytoplasm"/>
    <property type="evidence" value="ECO:0007669"/>
    <property type="project" value="TreeGrafter"/>
</dbReference>
<dbReference type="PANTHER" id="PTHR33861:SF5">
    <property type="entry name" value="GAMMA-TUBULIN COMPLEX COMPONENT"/>
    <property type="match status" value="1"/>
</dbReference>
<reference evidence="2 3" key="1">
    <citation type="submission" date="2015-01" db="EMBL/GenBank/DDBJ databases">
        <title>Evolution of Trichinella species and genotypes.</title>
        <authorList>
            <person name="Korhonen P.K."/>
            <person name="Edoardo P."/>
            <person name="Giuseppe L.R."/>
            <person name="Gasser R.B."/>
        </authorList>
    </citation>
    <scope>NUCLEOTIDE SEQUENCE [LARGE SCALE GENOMIC DNA]</scope>
    <source>
        <strain evidence="2">ISS13</strain>
    </source>
</reference>
<gene>
    <name evidence="2" type="ORF">T4A_7829</name>
</gene>
<evidence type="ECO:0000313" key="3">
    <source>
        <dbReference type="Proteomes" id="UP000054632"/>
    </source>
</evidence>
<dbReference type="GO" id="GO:0048255">
    <property type="term" value="P:mRNA stabilization"/>
    <property type="evidence" value="ECO:0007669"/>
    <property type="project" value="TreeGrafter"/>
</dbReference>
<dbReference type="EMBL" id="JYDR01000012">
    <property type="protein sequence ID" value="KRY76316.1"/>
    <property type="molecule type" value="Genomic_DNA"/>
</dbReference>
<evidence type="ECO:0000313" key="2">
    <source>
        <dbReference type="EMBL" id="KRY76316.1"/>
    </source>
</evidence>
<dbReference type="Pfam" id="PF15189">
    <property type="entry name" value="MEIOC"/>
    <property type="match status" value="1"/>
</dbReference>
<sequence>MMAVGELIGESSASAVGRLATATDQTDPAAVAAAATTTTTTTTTTTMDDELVRRVDSYLLNILDDDGAQDIDAKPSQTLLSTDGYFFTASEHDDPDSTSPVDRSSLSYGSLGEAKHGLGSNFDVGSVASLSSSSRSSSAPAMGGDSSSLLSVNLSPVLEQLVRLEIEQSTYNDNTTAATVSASNTANNNDIYYKYYCPSWSNSNTGAAFNHSNNNNNNASVWPTGEHNFFNQRCAGYDGWNASGSSCGDSTSSCSSTGSVGSSSNSSNSKQQQQQQQQLHSSLFYSPNSAGGDSVWSPAGIWKEPKLGVTINGTTANDHCTATNGINGATTTTTTTTRVGTTTIAAAATTTTTTTGGGWLFGDNWDSTPSVVKIDSEPPRYVSCYMSPSQKLALEQMANEMARRRAMNRMAPLLPMPVNPVLAPDGAFGFLTPRPTAYYQDDMLTMKEIYCRNGNSPVAPLWSGVPLCYEVPPFGAPAPQPWYPLSTAYHHYQHRPYYGPLKGGSRRNDSLLDLHLSYDECFEEFRLLEKDRKKTEAELARHNLGKKINSSNNIPIPRLPVAPSRIDRMLIDYFREHARVITLLQKMEWLRSETLNSRIYEAVRAWFSAMKQLQTLRITERNNFIRNFTPVQEELDVSNTANALKVLTKTVRRARTAMACSLILTVNVQLTAEQQEMVSKFLGADALAGMLLSKTETTKSTAIADKNAIIVGERENDQTAPQLPESNK</sequence>
<dbReference type="Proteomes" id="UP000054632">
    <property type="component" value="Unassembled WGS sequence"/>
</dbReference>
<dbReference type="GO" id="GO:0007144">
    <property type="term" value="P:female meiosis I"/>
    <property type="evidence" value="ECO:0007669"/>
    <property type="project" value="TreeGrafter"/>
</dbReference>
<proteinExistence type="predicted"/>
<evidence type="ECO:0000256" key="1">
    <source>
        <dbReference type="SAM" id="MobiDB-lite"/>
    </source>
</evidence>
<organism evidence="2 3">
    <name type="scientific">Trichinella pseudospiralis</name>
    <name type="common">Parasitic roundworm</name>
    <dbReference type="NCBI Taxonomy" id="6337"/>
    <lineage>
        <taxon>Eukaryota</taxon>
        <taxon>Metazoa</taxon>
        <taxon>Ecdysozoa</taxon>
        <taxon>Nematoda</taxon>
        <taxon>Enoplea</taxon>
        <taxon>Dorylaimia</taxon>
        <taxon>Trichinellida</taxon>
        <taxon>Trichinellidae</taxon>
        <taxon>Trichinella</taxon>
    </lineage>
</organism>
<protein>
    <submittedName>
        <fullName evidence="2">Uncharacterized protein</fullName>
    </submittedName>
</protein>
<dbReference type="PANTHER" id="PTHR33861">
    <property type="entry name" value="PROTEIN CBG18333"/>
    <property type="match status" value="1"/>
</dbReference>
<feature type="region of interest" description="Disordered" evidence="1">
    <location>
        <begin position="258"/>
        <end position="280"/>
    </location>
</feature>
<dbReference type="InterPro" id="IPR027963">
    <property type="entry name" value="MEIOC"/>
</dbReference>